<dbReference type="Gene3D" id="3.40.630.30">
    <property type="match status" value="1"/>
</dbReference>
<evidence type="ECO:0000313" key="2">
    <source>
        <dbReference type="EMBL" id="CAD7659567.1"/>
    </source>
</evidence>
<evidence type="ECO:0000313" key="3">
    <source>
        <dbReference type="Proteomes" id="UP000728032"/>
    </source>
</evidence>
<dbReference type="CDD" id="cd04301">
    <property type="entry name" value="NAT_SF"/>
    <property type="match status" value="1"/>
</dbReference>
<accession>A0A7R9QV57</accession>
<protein>
    <recommendedName>
        <fullName evidence="1">N-acetyltransferase domain-containing protein</fullName>
    </recommendedName>
</protein>
<dbReference type="InterPro" id="IPR000182">
    <property type="entry name" value="GNAT_dom"/>
</dbReference>
<feature type="non-terminal residue" evidence="2">
    <location>
        <position position="1"/>
    </location>
</feature>
<dbReference type="Pfam" id="PF00583">
    <property type="entry name" value="Acetyltransf_1"/>
    <property type="match status" value="1"/>
</dbReference>
<gene>
    <name evidence="2" type="ORF">ONB1V03_LOCUS16162</name>
</gene>
<feature type="domain" description="N-acetyltransferase" evidence="1">
    <location>
        <begin position="52"/>
        <end position="194"/>
    </location>
</feature>
<dbReference type="AlphaFoldDB" id="A0A7R9QV57"/>
<dbReference type="EMBL" id="OC932568">
    <property type="protein sequence ID" value="CAD7659567.1"/>
    <property type="molecule type" value="Genomic_DNA"/>
</dbReference>
<dbReference type="GO" id="GO:0016747">
    <property type="term" value="F:acyltransferase activity, transferring groups other than amino-acyl groups"/>
    <property type="evidence" value="ECO:0007669"/>
    <property type="project" value="InterPro"/>
</dbReference>
<dbReference type="Proteomes" id="UP000728032">
    <property type="component" value="Unassembled WGS sequence"/>
</dbReference>
<keyword evidence="3" id="KW-1185">Reference proteome</keyword>
<dbReference type="Gene3D" id="3.40.630.90">
    <property type="match status" value="1"/>
</dbReference>
<dbReference type="InterPro" id="IPR052729">
    <property type="entry name" value="Acyl/Acetyltrans_Enzymes"/>
</dbReference>
<evidence type="ECO:0000259" key="1">
    <source>
        <dbReference type="PROSITE" id="PS51186"/>
    </source>
</evidence>
<dbReference type="PANTHER" id="PTHR47237">
    <property type="entry name" value="SLL0310 PROTEIN"/>
    <property type="match status" value="1"/>
</dbReference>
<organism evidence="2">
    <name type="scientific">Oppiella nova</name>
    <dbReference type="NCBI Taxonomy" id="334625"/>
    <lineage>
        <taxon>Eukaryota</taxon>
        <taxon>Metazoa</taxon>
        <taxon>Ecdysozoa</taxon>
        <taxon>Arthropoda</taxon>
        <taxon>Chelicerata</taxon>
        <taxon>Arachnida</taxon>
        <taxon>Acari</taxon>
        <taxon>Acariformes</taxon>
        <taxon>Sarcoptiformes</taxon>
        <taxon>Oribatida</taxon>
        <taxon>Brachypylina</taxon>
        <taxon>Oppioidea</taxon>
        <taxon>Oppiidae</taxon>
        <taxon>Oppiella</taxon>
    </lineage>
</organism>
<dbReference type="InterPro" id="IPR041496">
    <property type="entry name" value="YitH/HolE_GNAT"/>
</dbReference>
<dbReference type="InterPro" id="IPR016181">
    <property type="entry name" value="Acyl_CoA_acyltransferase"/>
</dbReference>
<reference evidence="2" key="1">
    <citation type="submission" date="2020-11" db="EMBL/GenBank/DDBJ databases">
        <authorList>
            <person name="Tran Van P."/>
        </authorList>
    </citation>
    <scope>NUCLEOTIDE SEQUENCE</scope>
</reference>
<name>A0A7R9QV57_9ACAR</name>
<proteinExistence type="predicted"/>
<dbReference type="SUPFAM" id="SSF55729">
    <property type="entry name" value="Acyl-CoA N-acyltransferases (Nat)"/>
    <property type="match status" value="1"/>
</dbReference>
<feature type="domain" description="N-acetyltransferase" evidence="1">
    <location>
        <begin position="200"/>
        <end position="338"/>
    </location>
</feature>
<dbReference type="Pfam" id="PF18014">
    <property type="entry name" value="Acetyltransf_18"/>
    <property type="match status" value="1"/>
</dbReference>
<dbReference type="PANTHER" id="PTHR47237:SF1">
    <property type="entry name" value="SLL0310 PROTEIN"/>
    <property type="match status" value="1"/>
</dbReference>
<sequence>IIETNGLLYMTLDSNPGGIRIAEKLGLHKHEELPRFFNKFVYTEALWSRLAYRMRDMTVDDIPRVLQIWAELELQEGSLSVKSFLSAKAGHYVVAVDNRTDQVLGVCALTKFMENTYIIGLYGVDRRHQGLGIGSRLFSTIMTHIGPNDSAVLFSEHHLQGMYRERLGFSHDSGIQLIAYECRPVRTRNLQNLVDSIAGIRIERIGDSLVDSVVEYDRKVHRQSRAQVLNRMFSDPECRALVAIDESGDQVAGYGVIHMCSDENGRVGPLYADSDSVAELLLRKLIDNFPEMVVKGLIYEPLANNTSAMSIADKLGLKVEVKLPVLFTKQIDMDFQWDKTTAAPTVTPTRNVSPCLTTICLHLPQAWEASDLVFSISFEIFN</sequence>
<dbReference type="OrthoDB" id="5771378at2759"/>
<dbReference type="PROSITE" id="PS51186">
    <property type="entry name" value="GNAT"/>
    <property type="match status" value="2"/>
</dbReference>
<dbReference type="EMBL" id="CAJPVJ010017743">
    <property type="protein sequence ID" value="CAG2176729.1"/>
    <property type="molecule type" value="Genomic_DNA"/>
</dbReference>